<name>A0A0C2I3K3_9PSED</name>
<keyword evidence="3" id="KW-1185">Reference proteome</keyword>
<accession>A0A0C2I3K3</accession>
<dbReference type="Proteomes" id="UP000031535">
    <property type="component" value="Unassembled WGS sequence"/>
</dbReference>
<dbReference type="EMBL" id="JXDG01000061">
    <property type="protein sequence ID" value="KIH81565.1"/>
    <property type="molecule type" value="Genomic_DNA"/>
</dbReference>
<dbReference type="STRING" id="226910.UCMB321_4807"/>
<sequence length="63" mass="7047">MPAMRPLSLAVPMRTPSPASRLPQVRVSAQPERPMIAKCPHWTGRYICPMIHTLPHPPKSARP</sequence>
<gene>
    <name evidence="2" type="ORF">UCMB321_4807</name>
</gene>
<comment type="caution">
    <text evidence="2">The sequence shown here is derived from an EMBL/GenBank/DDBJ whole genome shotgun (WGS) entry which is preliminary data.</text>
</comment>
<organism evidence="2 3">
    <name type="scientific">Pseudomonas batumici</name>
    <dbReference type="NCBI Taxonomy" id="226910"/>
    <lineage>
        <taxon>Bacteria</taxon>
        <taxon>Pseudomonadati</taxon>
        <taxon>Pseudomonadota</taxon>
        <taxon>Gammaproteobacteria</taxon>
        <taxon>Pseudomonadales</taxon>
        <taxon>Pseudomonadaceae</taxon>
        <taxon>Pseudomonas</taxon>
    </lineage>
</organism>
<evidence type="ECO:0000313" key="3">
    <source>
        <dbReference type="Proteomes" id="UP000031535"/>
    </source>
</evidence>
<evidence type="ECO:0000313" key="2">
    <source>
        <dbReference type="EMBL" id="KIH81565.1"/>
    </source>
</evidence>
<evidence type="ECO:0000256" key="1">
    <source>
        <dbReference type="SAM" id="MobiDB-lite"/>
    </source>
</evidence>
<reference evidence="2 3" key="1">
    <citation type="submission" date="2015-01" db="EMBL/GenBank/DDBJ databases">
        <title>Complete genome of Pseudomonas batumici UCM B-321 producer of the batumin antibiotic with strong antistaphilococcal and potential anticancer activity.</title>
        <authorList>
            <person name="Klochko V.V."/>
            <person name="Zelena L.B."/>
            <person name="Elena K.A."/>
            <person name="Reva O.N."/>
        </authorList>
    </citation>
    <scope>NUCLEOTIDE SEQUENCE [LARGE SCALE GENOMIC DNA]</scope>
    <source>
        <strain evidence="2 3">UCM B-321</strain>
    </source>
</reference>
<feature type="region of interest" description="Disordered" evidence="1">
    <location>
        <begin position="1"/>
        <end position="29"/>
    </location>
</feature>
<dbReference type="PATRIC" id="fig|226910.6.peg.4798"/>
<proteinExistence type="predicted"/>
<dbReference type="AlphaFoldDB" id="A0A0C2I3K3"/>
<protein>
    <submittedName>
        <fullName evidence="2">Uncharacterized protein</fullName>
    </submittedName>
</protein>